<dbReference type="PANTHER" id="PTHR15241:SF304">
    <property type="entry name" value="RRM DOMAIN-CONTAINING PROTEIN"/>
    <property type="match status" value="1"/>
</dbReference>
<feature type="domain" description="RRM" evidence="2">
    <location>
        <begin position="1"/>
        <end position="77"/>
    </location>
</feature>
<dbReference type="AlphaFoldDB" id="A0A520MXC0"/>
<proteinExistence type="predicted"/>
<dbReference type="Pfam" id="PF00076">
    <property type="entry name" value="RRM_1"/>
    <property type="match status" value="1"/>
</dbReference>
<gene>
    <name evidence="3" type="ORF">EVA95_02930</name>
</gene>
<dbReference type="InterPro" id="IPR035979">
    <property type="entry name" value="RBD_domain_sf"/>
</dbReference>
<reference evidence="3 4" key="1">
    <citation type="submission" date="2019-02" db="EMBL/GenBank/DDBJ databases">
        <title>Prokaryotic population dynamics and viral predation in marine succession experiment using metagenomics: the confinement effect.</title>
        <authorList>
            <person name="Haro-Moreno J.M."/>
            <person name="Rodriguez-Valera F."/>
            <person name="Lopez-Perez M."/>
        </authorList>
    </citation>
    <scope>NUCLEOTIDE SEQUENCE [LARGE SCALE GENOMIC DNA]</scope>
    <source>
        <strain evidence="3">MED-G162</strain>
    </source>
</reference>
<dbReference type="InterPro" id="IPR048289">
    <property type="entry name" value="RRM2_NsCP33-like"/>
</dbReference>
<sequence length="81" mass="8827">MNIYVGNISWGLTDQDLENIFAEHGTVTSAKIITDRATGRSRGFGFVEMSDGGEAAIEALHETEVDGRSLVVNESRPRDKS</sequence>
<organism evidence="3 4">
    <name type="scientific">SAR86 cluster bacterium</name>
    <dbReference type="NCBI Taxonomy" id="2030880"/>
    <lineage>
        <taxon>Bacteria</taxon>
        <taxon>Pseudomonadati</taxon>
        <taxon>Pseudomonadota</taxon>
        <taxon>Gammaproteobacteria</taxon>
        <taxon>SAR86 cluster</taxon>
    </lineage>
</organism>
<dbReference type="InterPro" id="IPR000504">
    <property type="entry name" value="RRM_dom"/>
</dbReference>
<dbReference type="EMBL" id="SHBH01000023">
    <property type="protein sequence ID" value="RZO25877.1"/>
    <property type="molecule type" value="Genomic_DNA"/>
</dbReference>
<keyword evidence="1" id="KW-0694">RNA-binding</keyword>
<dbReference type="PROSITE" id="PS50102">
    <property type="entry name" value="RRM"/>
    <property type="match status" value="1"/>
</dbReference>
<dbReference type="Proteomes" id="UP000319384">
    <property type="component" value="Unassembled WGS sequence"/>
</dbReference>
<dbReference type="SUPFAM" id="SSF54928">
    <property type="entry name" value="RNA-binding domain, RBD"/>
    <property type="match status" value="1"/>
</dbReference>
<evidence type="ECO:0000313" key="4">
    <source>
        <dbReference type="Proteomes" id="UP000319384"/>
    </source>
</evidence>
<comment type="caution">
    <text evidence="3">The sequence shown here is derived from an EMBL/GenBank/DDBJ whole genome shotgun (WGS) entry which is preliminary data.</text>
</comment>
<name>A0A520MXC0_9GAMM</name>
<dbReference type="PANTHER" id="PTHR15241">
    <property type="entry name" value="TRANSFORMER-2-RELATED"/>
    <property type="match status" value="1"/>
</dbReference>
<evidence type="ECO:0000313" key="3">
    <source>
        <dbReference type="EMBL" id="RZO25877.1"/>
    </source>
</evidence>
<protein>
    <submittedName>
        <fullName evidence="3">RNA-binding protein</fullName>
    </submittedName>
</protein>
<accession>A0A520MXC0</accession>
<dbReference type="CDD" id="cd21608">
    <property type="entry name" value="RRM2_NsCP33_like"/>
    <property type="match status" value="1"/>
</dbReference>
<dbReference type="GO" id="GO:0003723">
    <property type="term" value="F:RNA binding"/>
    <property type="evidence" value="ECO:0007669"/>
    <property type="project" value="UniProtKB-KW"/>
</dbReference>
<dbReference type="Gene3D" id="3.30.70.330">
    <property type="match status" value="1"/>
</dbReference>
<dbReference type="InterPro" id="IPR012677">
    <property type="entry name" value="Nucleotide-bd_a/b_plait_sf"/>
</dbReference>
<evidence type="ECO:0000259" key="2">
    <source>
        <dbReference type="PROSITE" id="PS50102"/>
    </source>
</evidence>
<evidence type="ECO:0000256" key="1">
    <source>
        <dbReference type="ARBA" id="ARBA00022884"/>
    </source>
</evidence>
<dbReference type="SMART" id="SM00360">
    <property type="entry name" value="RRM"/>
    <property type="match status" value="1"/>
</dbReference>